<sequence length="231" mass="25636">MADQQAHAAVIETFGIRDMRKTLVAAMLAAASTLAAPPAGAQVMYNGWNLGPDYGAMADSVNRDRAAQMRQMQQAEAQIIQRAMQDPTCQAYYHQHRAQGGQTPWQTFAYQCAATNNFSPEGVRAFREGEMRNQRGEQDRLAALRDAERARGQAQGQWADGYGRNQGEAGRVMQGQSTWTDPRTGQQQVLPYLGGPITRDPNTGAYYGRDAQGQQYALGRDGQWYPMRQGW</sequence>
<dbReference type="EMBL" id="BMKW01000009">
    <property type="protein sequence ID" value="GGJ26292.1"/>
    <property type="molecule type" value="Genomic_DNA"/>
</dbReference>
<accession>A0A917KSW4</accession>
<reference evidence="3" key="2">
    <citation type="submission" date="2020-09" db="EMBL/GenBank/DDBJ databases">
        <authorList>
            <person name="Sun Q."/>
            <person name="Zhou Y."/>
        </authorList>
    </citation>
    <scope>NUCLEOTIDE SEQUENCE</scope>
    <source>
        <strain evidence="3">CGMCC 1.3617</strain>
    </source>
</reference>
<protein>
    <recommendedName>
        <fullName evidence="5">DUF2799 domain-containing protein</fullName>
    </recommendedName>
</protein>
<reference evidence="3" key="1">
    <citation type="journal article" date="2014" name="Int. J. Syst. Evol. Microbiol.">
        <title>Complete genome sequence of Corynebacterium casei LMG S-19264T (=DSM 44701T), isolated from a smear-ripened cheese.</title>
        <authorList>
            <consortium name="US DOE Joint Genome Institute (JGI-PGF)"/>
            <person name="Walter F."/>
            <person name="Albersmeier A."/>
            <person name="Kalinowski J."/>
            <person name="Ruckert C."/>
        </authorList>
    </citation>
    <scope>NUCLEOTIDE SEQUENCE</scope>
    <source>
        <strain evidence="3">CGMCC 1.3617</strain>
    </source>
</reference>
<evidence type="ECO:0000313" key="3">
    <source>
        <dbReference type="EMBL" id="GGJ26292.1"/>
    </source>
</evidence>
<keyword evidence="2" id="KW-0732">Signal</keyword>
<evidence type="ECO:0000256" key="2">
    <source>
        <dbReference type="SAM" id="SignalP"/>
    </source>
</evidence>
<dbReference type="Proteomes" id="UP000661507">
    <property type="component" value="Unassembled WGS sequence"/>
</dbReference>
<dbReference type="RefSeq" id="WP_188969397.1">
    <property type="nucleotide sequence ID" value="NZ_BMKW01000009.1"/>
</dbReference>
<feature type="signal peptide" evidence="2">
    <location>
        <begin position="1"/>
        <end position="41"/>
    </location>
</feature>
<dbReference type="AlphaFoldDB" id="A0A917KSW4"/>
<organism evidence="3 4">
    <name type="scientific">Neoroseomonas lacus</name>
    <dbReference type="NCBI Taxonomy" id="287609"/>
    <lineage>
        <taxon>Bacteria</taxon>
        <taxon>Pseudomonadati</taxon>
        <taxon>Pseudomonadota</taxon>
        <taxon>Alphaproteobacteria</taxon>
        <taxon>Acetobacterales</taxon>
        <taxon>Acetobacteraceae</taxon>
        <taxon>Neoroseomonas</taxon>
    </lineage>
</organism>
<feature type="region of interest" description="Disordered" evidence="1">
    <location>
        <begin position="149"/>
        <end position="184"/>
    </location>
</feature>
<evidence type="ECO:0008006" key="5">
    <source>
        <dbReference type="Google" id="ProtNLM"/>
    </source>
</evidence>
<name>A0A917KSW4_9PROT</name>
<gene>
    <name evidence="3" type="ORF">GCM10011320_37170</name>
</gene>
<proteinExistence type="predicted"/>
<evidence type="ECO:0000256" key="1">
    <source>
        <dbReference type="SAM" id="MobiDB-lite"/>
    </source>
</evidence>
<feature type="compositionally biased region" description="Polar residues" evidence="1">
    <location>
        <begin position="174"/>
        <end position="184"/>
    </location>
</feature>
<feature type="chain" id="PRO_5037850324" description="DUF2799 domain-containing protein" evidence="2">
    <location>
        <begin position="42"/>
        <end position="231"/>
    </location>
</feature>
<evidence type="ECO:0000313" key="4">
    <source>
        <dbReference type="Proteomes" id="UP000661507"/>
    </source>
</evidence>
<keyword evidence="4" id="KW-1185">Reference proteome</keyword>
<comment type="caution">
    <text evidence="3">The sequence shown here is derived from an EMBL/GenBank/DDBJ whole genome shotgun (WGS) entry which is preliminary data.</text>
</comment>